<comment type="subcellular location">
    <subcellularLocation>
        <location evidence="1">Secreted</location>
    </subcellularLocation>
</comment>
<dbReference type="PRINTS" id="PR00313">
    <property type="entry name" value="CABNDNGRPT"/>
</dbReference>
<reference evidence="3 4" key="1">
    <citation type="submission" date="2018-09" db="EMBL/GenBank/DDBJ databases">
        <authorList>
            <person name="Zhu H."/>
        </authorList>
    </citation>
    <scope>NUCLEOTIDE SEQUENCE [LARGE SCALE GENOMIC DNA]</scope>
    <source>
        <strain evidence="3 4">K2W22B-5</strain>
    </source>
</reference>
<sequence>MRLTPALKKGDDGAIWADLDVLPTASRSKRALRTALPFAWRRSKPPPPPFHFGNTTVTTSLVASVERRANTYTSSDQFNSDVTMLVGGGYLVTWTSTTQEGSGLWGIYGQRFDTAGVPVSGEFHINTSTTGLQHYASTVALADGGFTTFWNDIGTQDVASTYSIQSQRFDSNGNPFGPQTALKPAGALQIYPRTTKLANGGFVLAWSEQNGANTDFHAQRFDGTGAKVGGEILVGGGPSVSSVGHGVTTLADGGFAVTWSTQSDGSGASVLMRTYDSSGAPKGAAAQVNITTSGNQYYPSTATLTDGSFVVTWISAGQDGSGMGVYARRFNASGTPLSGEIPVNAWTNGNQNSSAVAALADGGFVVHYPSAGADGSGAATLARRFDSQGNPVGGEFVVSTTTSGDQTEGAIVARPDGGFVASWTSNDGSGWGIYTRVYSPSTQAPVFSTQNPVVGQGQSIDVAGLFREGHLQGNAYVTAELQAVTQIQFVDINRAAGSGYFTVDGVAQAAGQPITVAVGDLQRVRFVGGSAAGDNDFLIRMTDGTNWSAWKDGAVQTEQSLPSLTAGSELRTNAYTPGYQTHPSTTVLANGNQVAVWADGNGRDGSGYTLIRRTFDSQGNALTGEGWVSTYNSSDQFYPQVQALHDGGYVMVWQSAGADGSGYGVTGQRYDANGTPLGLEFQISTGAGALYDQTQPAVTALADGGFVVAWTSVEPDGAETDVRMQRFTASGVIAGPAIDVHAVDDTVQRTPAVAALSDGSLVVAWSTTGTWRADADVALQRYDAAGQAIGGIVQVNSYAPTSASNQAWPSVAALKNGGFVVVWDSIGQDGSGIGLYGQRYDANGAKDGSEFQVNTGTSGDQTGAKVVGLGDGGFVVAWSTLGTQDGSGAGAMAQRFDASGGKIGGEFSLAQAVSGDQTQPSLSARADGGFVASWVTPDGDSYGISHRVWAGGTLPPAYSLLTGTAAADTLAGGAGLDRIRAGAGNDSVTGAGGNDVLYGEDGNDTLDGGTGIDFLVGGSGDDVYLVDDPTDQIYEQAADGNDEVRSTASTYALGDPNLEVLVYTGSAAFYGVGNALDNRIVGGVGADTLDGGAGADTLDGGAGDDVYIVGEVGDVILDSGGVDTVRVSLPSHTLAVGLENLVYTGGGNFSGVGNAGANALTGGVGADTLSGGAGADTLTGGAGNDTYIVDDAGDVVIELAGQGVDTLRSSVDRTLDANVEQLVLTGAALQGVGNALNNSMTGTSADNVLTGLDGNDTLNGGAGADTLIGGVGNDLYVVDNIGDVLVELPGEGVDTVQSSISHTLLADFENLTLTGSAAIAGTGNAANNLLTGNGAANLLSGLEGADTLNGGGGADTLIGGLGNDLYVVDNVGDVVTELAGEGTDAVNASVSFTLAANLEKLTLTGSASIDGTGNELNNSLTGNAGANLLDGGLGADTLIGGSGNDVYIIDDAGDVVTELASQGSDEVRASLSSYLLGANVETLIYTGAGDFTGTGNALDNRLTGGIGNDTLNGGNGADTLDGGSGSNLLVGGLGNDLYFVSGAGDQVVELSGEGVDEVRTALTSYTLADGVETLTYTGAAAFAGTGNALDNLIAGGANADTLDGGIGADTLLGGFGDDVYVVDSVGDAVVEAVNAGIDAVRTTLSAFTLGDNVERLAFLGTSNANGLGNGLDNWLAGNVGNDTLIGDAGNDTLLGGLGNDVLTGGSGADLFAFTLGDGQDQITDFDASQGDRIGLAVGQTYTVGVNANGDALIAYGGTDTLTLVGIQPAAVSSAWFIAI</sequence>
<dbReference type="Pfam" id="PF00353">
    <property type="entry name" value="HemolysinCabind"/>
    <property type="match status" value="10"/>
</dbReference>
<dbReference type="Proteomes" id="UP000283458">
    <property type="component" value="Unassembled WGS sequence"/>
</dbReference>
<dbReference type="GO" id="GO:0005576">
    <property type="term" value="C:extracellular region"/>
    <property type="evidence" value="ECO:0007669"/>
    <property type="project" value="UniProtKB-SubCell"/>
</dbReference>
<dbReference type="GO" id="GO:0005509">
    <property type="term" value="F:calcium ion binding"/>
    <property type="evidence" value="ECO:0007669"/>
    <property type="project" value="InterPro"/>
</dbReference>
<evidence type="ECO:0000256" key="1">
    <source>
        <dbReference type="ARBA" id="ARBA00004613"/>
    </source>
</evidence>
<dbReference type="InterPro" id="IPR011049">
    <property type="entry name" value="Serralysin-like_metalloprot_C"/>
</dbReference>
<dbReference type="Gene3D" id="2.150.10.10">
    <property type="entry name" value="Serralysin-like metalloprotease, C-terminal"/>
    <property type="match status" value="9"/>
</dbReference>
<dbReference type="PROSITE" id="PS00330">
    <property type="entry name" value="HEMOLYSIN_CALCIUM"/>
    <property type="match status" value="7"/>
</dbReference>
<evidence type="ECO:0000256" key="2">
    <source>
        <dbReference type="ARBA" id="ARBA00022525"/>
    </source>
</evidence>
<evidence type="ECO:0000313" key="4">
    <source>
        <dbReference type="Proteomes" id="UP000283458"/>
    </source>
</evidence>
<dbReference type="InterPro" id="IPR018511">
    <property type="entry name" value="Hemolysin-typ_Ca-bd_CS"/>
</dbReference>
<name>A0A418VP60_9PROT</name>
<organism evidence="3 4">
    <name type="scientific">Azospirillum cavernae</name>
    <dbReference type="NCBI Taxonomy" id="2320860"/>
    <lineage>
        <taxon>Bacteria</taxon>
        <taxon>Pseudomonadati</taxon>
        <taxon>Pseudomonadota</taxon>
        <taxon>Alphaproteobacteria</taxon>
        <taxon>Rhodospirillales</taxon>
        <taxon>Azospirillaceae</taxon>
        <taxon>Azospirillum</taxon>
    </lineage>
</organism>
<dbReference type="InterPro" id="IPR050557">
    <property type="entry name" value="RTX_toxin/Mannuronan_C5-epim"/>
</dbReference>
<keyword evidence="2" id="KW-0964">Secreted</keyword>
<proteinExistence type="predicted"/>
<dbReference type="SUPFAM" id="SSF51120">
    <property type="entry name" value="beta-Roll"/>
    <property type="match status" value="7"/>
</dbReference>
<comment type="caution">
    <text evidence="3">The sequence shown here is derived from an EMBL/GenBank/DDBJ whole genome shotgun (WGS) entry which is preliminary data.</text>
</comment>
<protein>
    <submittedName>
        <fullName evidence="3">Calcium-binding protein</fullName>
    </submittedName>
</protein>
<gene>
    <name evidence="3" type="ORF">D3877_23280</name>
</gene>
<dbReference type="PANTHER" id="PTHR38340">
    <property type="entry name" value="S-LAYER PROTEIN"/>
    <property type="match status" value="1"/>
</dbReference>
<dbReference type="InterPro" id="IPR001343">
    <property type="entry name" value="Hemolysn_Ca-bd"/>
</dbReference>
<dbReference type="EMBL" id="QYUL01000004">
    <property type="protein sequence ID" value="RJF78057.1"/>
    <property type="molecule type" value="Genomic_DNA"/>
</dbReference>
<accession>A0A418VP60</accession>
<keyword evidence="4" id="KW-1185">Reference proteome</keyword>
<evidence type="ECO:0000313" key="3">
    <source>
        <dbReference type="EMBL" id="RJF78057.1"/>
    </source>
</evidence>
<dbReference type="PANTHER" id="PTHR38340:SF1">
    <property type="entry name" value="S-LAYER PROTEIN"/>
    <property type="match status" value="1"/>
</dbReference>